<evidence type="ECO:0000313" key="2">
    <source>
        <dbReference type="Proteomes" id="UP000033945"/>
    </source>
</evidence>
<dbReference type="EMBL" id="LCIT01000001">
    <property type="protein sequence ID" value="KKT63755.1"/>
    <property type="molecule type" value="Genomic_DNA"/>
</dbReference>
<sequence length="130" mass="14395">MEALLHDSALALVKINTYDSIFVSELFGFNVDGAPGEVCYCGICQGGMKRFTGNGTSVIYCKRCGLRVNLPSDVMSLDDLIEYLSFENLEEDIVRRGICPRCFGTKKIQVIGESHGLKIPEIFNCSKCQE</sequence>
<dbReference type="Proteomes" id="UP000033945">
    <property type="component" value="Unassembled WGS sequence"/>
</dbReference>
<evidence type="ECO:0000313" key="1">
    <source>
        <dbReference type="EMBL" id="KKT63755.1"/>
    </source>
</evidence>
<dbReference type="AlphaFoldDB" id="A0A0G1IXF0"/>
<protein>
    <submittedName>
        <fullName evidence="1">Uncharacterized protein</fullName>
    </submittedName>
</protein>
<name>A0A0G1IXF0_9BACT</name>
<comment type="caution">
    <text evidence="1">The sequence shown here is derived from an EMBL/GenBank/DDBJ whole genome shotgun (WGS) entry which is preliminary data.</text>
</comment>
<accession>A0A0G1IXF0</accession>
<gene>
    <name evidence="1" type="ORF">UW55_C0001G0048</name>
</gene>
<reference evidence="1 2" key="1">
    <citation type="journal article" date="2015" name="Nature">
        <title>rRNA introns, odd ribosomes, and small enigmatic genomes across a large radiation of phyla.</title>
        <authorList>
            <person name="Brown C.T."/>
            <person name="Hug L.A."/>
            <person name="Thomas B.C."/>
            <person name="Sharon I."/>
            <person name="Castelle C.J."/>
            <person name="Singh A."/>
            <person name="Wilkins M.J."/>
            <person name="Williams K.H."/>
            <person name="Banfield J.F."/>
        </authorList>
    </citation>
    <scope>NUCLEOTIDE SEQUENCE [LARGE SCALE GENOMIC DNA]</scope>
</reference>
<organism evidence="1 2">
    <name type="scientific">Candidatus Giovannonibacteria bacterium GW2011_GWA2_44_26</name>
    <dbReference type="NCBI Taxonomy" id="1618648"/>
    <lineage>
        <taxon>Bacteria</taxon>
        <taxon>Candidatus Giovannoniibacteriota</taxon>
    </lineage>
</organism>
<proteinExistence type="predicted"/>